<sequence length="205" mass="21700">MREEAHGPAAGRAAVPTAHRKRFDALVEDIGASATISELSMEFQLKACVAAAVKILSRNEDGAGGEITPGIRDVAAQLAGILADVADRYRGRGAVQRRTSRRGAATITAVAVAFDVSEAAILSDRQDRAAVLARQAVCLLLHDAGWTLGRIGRLISRDHTTIGHAVKRAEHRAARHLDFARRSGDAAEAVRAEFEAALAHQGDAS</sequence>
<evidence type="ECO:0000259" key="1">
    <source>
        <dbReference type="SMART" id="SM00760"/>
    </source>
</evidence>
<dbReference type="InterPro" id="IPR010921">
    <property type="entry name" value="Trp_repressor/repl_initiator"/>
</dbReference>
<evidence type="ECO:0000313" key="2">
    <source>
        <dbReference type="EMBL" id="VUX47879.1"/>
    </source>
</evidence>
<dbReference type="Pfam" id="PF08299">
    <property type="entry name" value="Bac_DnaA_C"/>
    <property type="match status" value="1"/>
</dbReference>
<dbReference type="Proteomes" id="UP000326641">
    <property type="component" value="Unassembled WGS sequence"/>
</dbReference>
<accession>A0A564WIG7</accession>
<proteinExistence type="predicted"/>
<dbReference type="SMART" id="SM00760">
    <property type="entry name" value="Bac_DnaA_C"/>
    <property type="match status" value="1"/>
</dbReference>
<dbReference type="Gene3D" id="1.10.1750.10">
    <property type="match status" value="1"/>
</dbReference>
<keyword evidence="3" id="KW-1185">Reference proteome</keyword>
<dbReference type="InterPro" id="IPR013159">
    <property type="entry name" value="DnaA_C"/>
</dbReference>
<dbReference type="GO" id="GO:0006270">
    <property type="term" value="P:DNA replication initiation"/>
    <property type="evidence" value="ECO:0007669"/>
    <property type="project" value="InterPro"/>
</dbReference>
<organism evidence="2 3">
    <name type="scientific">Candidatus Defluviicoccus seviourii</name>
    <dbReference type="NCBI Taxonomy" id="2565273"/>
    <lineage>
        <taxon>Bacteria</taxon>
        <taxon>Pseudomonadati</taxon>
        <taxon>Pseudomonadota</taxon>
        <taxon>Alphaproteobacteria</taxon>
        <taxon>Rhodospirillales</taxon>
        <taxon>Rhodospirillaceae</taxon>
        <taxon>Defluviicoccus</taxon>
    </lineage>
</organism>
<protein>
    <recommendedName>
        <fullName evidence="1">Chromosomal replication initiator DnaA C-terminal domain-containing protein</fullName>
    </recommendedName>
</protein>
<dbReference type="EMBL" id="UXAT02000053">
    <property type="protein sequence ID" value="VUX47879.1"/>
    <property type="molecule type" value="Genomic_DNA"/>
</dbReference>
<evidence type="ECO:0000313" key="3">
    <source>
        <dbReference type="Proteomes" id="UP000326641"/>
    </source>
</evidence>
<reference evidence="2" key="1">
    <citation type="submission" date="2018-11" db="EMBL/GenBank/DDBJ databases">
        <authorList>
            <person name="Onetto C."/>
        </authorList>
    </citation>
    <scope>NUCLEOTIDE SEQUENCE [LARGE SCALE GENOMIC DNA]</scope>
</reference>
<dbReference type="GO" id="GO:0005524">
    <property type="term" value="F:ATP binding"/>
    <property type="evidence" value="ECO:0007669"/>
    <property type="project" value="InterPro"/>
</dbReference>
<dbReference type="GO" id="GO:0043565">
    <property type="term" value="F:sequence-specific DNA binding"/>
    <property type="evidence" value="ECO:0007669"/>
    <property type="project" value="InterPro"/>
</dbReference>
<dbReference type="GO" id="GO:0006275">
    <property type="term" value="P:regulation of DNA replication"/>
    <property type="evidence" value="ECO:0007669"/>
    <property type="project" value="InterPro"/>
</dbReference>
<dbReference type="SUPFAM" id="SSF48295">
    <property type="entry name" value="TrpR-like"/>
    <property type="match status" value="1"/>
</dbReference>
<name>A0A564WIG7_9PROT</name>
<comment type="caution">
    <text evidence="2">The sequence shown here is derived from an EMBL/GenBank/DDBJ whole genome shotgun (WGS) entry which is preliminary data.</text>
</comment>
<dbReference type="AlphaFoldDB" id="A0A564WIG7"/>
<feature type="domain" description="Chromosomal replication initiator DnaA C-terminal" evidence="1">
    <location>
        <begin position="107"/>
        <end position="169"/>
    </location>
</feature>
<gene>
    <name evidence="2" type="ORF">DF3PA_80039</name>
</gene>